<dbReference type="InterPro" id="IPR037185">
    <property type="entry name" value="EmrE-like"/>
</dbReference>
<evidence type="ECO:0000256" key="1">
    <source>
        <dbReference type="ARBA" id="ARBA00004141"/>
    </source>
</evidence>
<evidence type="ECO:0000256" key="3">
    <source>
        <dbReference type="ARBA" id="ARBA00022989"/>
    </source>
</evidence>
<evidence type="ECO:0000256" key="2">
    <source>
        <dbReference type="ARBA" id="ARBA00022692"/>
    </source>
</evidence>
<evidence type="ECO:0000313" key="9">
    <source>
        <dbReference type="Proteomes" id="UP001648503"/>
    </source>
</evidence>
<protein>
    <recommendedName>
        <fullName evidence="7">EamA domain-containing protein</fullName>
    </recommendedName>
</protein>
<keyword evidence="3 6" id="KW-1133">Transmembrane helix</keyword>
<dbReference type="PANTHER" id="PTHR22911:SF6">
    <property type="entry name" value="SOLUTE CARRIER FAMILY 35 MEMBER G1"/>
    <property type="match status" value="1"/>
</dbReference>
<evidence type="ECO:0000256" key="6">
    <source>
        <dbReference type="SAM" id="Phobius"/>
    </source>
</evidence>
<feature type="transmembrane region" description="Helical" evidence="6">
    <location>
        <begin position="222"/>
        <end position="242"/>
    </location>
</feature>
<feature type="region of interest" description="Disordered" evidence="5">
    <location>
        <begin position="1"/>
        <end position="27"/>
    </location>
</feature>
<comment type="subcellular location">
    <subcellularLocation>
        <location evidence="1">Membrane</location>
        <topology evidence="1">Multi-pass membrane protein</topology>
    </subcellularLocation>
</comment>
<keyword evidence="2 6" id="KW-0812">Transmembrane</keyword>
<feature type="domain" description="EamA" evidence="7">
    <location>
        <begin position="225"/>
        <end position="355"/>
    </location>
</feature>
<evidence type="ECO:0000313" key="8">
    <source>
        <dbReference type="EMBL" id="KAH6598041.1"/>
    </source>
</evidence>
<feature type="transmembrane region" description="Helical" evidence="6">
    <location>
        <begin position="341"/>
        <end position="364"/>
    </location>
</feature>
<feature type="transmembrane region" description="Helical" evidence="6">
    <location>
        <begin position="249"/>
        <end position="272"/>
    </location>
</feature>
<keyword evidence="4 6" id="KW-0472">Membrane</keyword>
<feature type="transmembrane region" description="Helical" evidence="6">
    <location>
        <begin position="96"/>
        <end position="121"/>
    </location>
</feature>
<comment type="caution">
    <text evidence="8">The sequence shown here is derived from an EMBL/GenBank/DDBJ whole genome shotgun (WGS) entry which is preliminary data.</text>
</comment>
<feature type="transmembrane region" description="Helical" evidence="6">
    <location>
        <begin position="318"/>
        <end position="335"/>
    </location>
</feature>
<organism evidence="8 9">
    <name type="scientific">Batrachochytrium salamandrivorans</name>
    <dbReference type="NCBI Taxonomy" id="1357716"/>
    <lineage>
        <taxon>Eukaryota</taxon>
        <taxon>Fungi</taxon>
        <taxon>Fungi incertae sedis</taxon>
        <taxon>Chytridiomycota</taxon>
        <taxon>Chytridiomycota incertae sedis</taxon>
        <taxon>Chytridiomycetes</taxon>
        <taxon>Rhizophydiales</taxon>
        <taxon>Rhizophydiales incertae sedis</taxon>
        <taxon>Batrachochytrium</taxon>
    </lineage>
</organism>
<dbReference type="EMBL" id="JAFCIX010000116">
    <property type="protein sequence ID" value="KAH6598041.1"/>
    <property type="molecule type" value="Genomic_DNA"/>
</dbReference>
<feature type="transmembrane region" description="Helical" evidence="6">
    <location>
        <begin position="158"/>
        <end position="175"/>
    </location>
</feature>
<dbReference type="Pfam" id="PF00892">
    <property type="entry name" value="EamA"/>
    <property type="match status" value="2"/>
</dbReference>
<keyword evidence="9" id="KW-1185">Reference proteome</keyword>
<feature type="transmembrane region" description="Helical" evidence="6">
    <location>
        <begin position="287"/>
        <end position="306"/>
    </location>
</feature>
<proteinExistence type="predicted"/>
<feature type="domain" description="EamA" evidence="7">
    <location>
        <begin position="65"/>
        <end position="198"/>
    </location>
</feature>
<dbReference type="Proteomes" id="UP001648503">
    <property type="component" value="Unassembled WGS sequence"/>
</dbReference>
<feature type="transmembrane region" description="Helical" evidence="6">
    <location>
        <begin position="64"/>
        <end position="84"/>
    </location>
</feature>
<sequence length="371" mass="40019">MSDVGHSPEPSQPNSQRRYENDDTLSETEDFPLLGSMDAHIQLQPDPQPTSVPTVTPIAAKNEILGMACMALSALGFSVMSVLVKMAGKAFPSTQIVFSRSVFQLVCGLLGCSMVGVAPWGPSNVNRWLLVSRGAAGALGLGFYFFTIINMPLGDGTTLFFIGPAFTAVAAYLFLNEPYTVMDAAASTCCLVGVVLVSQPEFLLGSSHRPSDETEKYQYERYIPALSAIAAAFILSIAYCIIRVVGKRVHYLVHVTYFGLMSTILSGILLLFSKGVVSVSHWTMEQWFIMFGVGAAAFVAQCFLNAGLQLANAGPATLMRNLDIVFAFIFGQVLFHETPDAMSLAGALLIGLTTAAVAYTKWLYSQQTQNE</sequence>
<dbReference type="PANTHER" id="PTHR22911">
    <property type="entry name" value="ACYL-MALONYL CONDENSING ENZYME-RELATED"/>
    <property type="match status" value="1"/>
</dbReference>
<gene>
    <name evidence="8" type="ORF">BASA50_003924</name>
</gene>
<reference evidence="8 9" key="1">
    <citation type="submission" date="2021-02" db="EMBL/GenBank/DDBJ databases">
        <title>Variation within the Batrachochytrium salamandrivorans European outbreak.</title>
        <authorList>
            <person name="Kelly M."/>
            <person name="Pasmans F."/>
            <person name="Shea T.P."/>
            <person name="Munoz J.F."/>
            <person name="Carranza S."/>
            <person name="Cuomo C.A."/>
            <person name="Martel A."/>
        </authorList>
    </citation>
    <scope>NUCLEOTIDE SEQUENCE [LARGE SCALE GENOMIC DNA]</scope>
    <source>
        <strain evidence="8 9">AMFP18/2</strain>
    </source>
</reference>
<name>A0ABQ8FGP0_9FUNG</name>
<dbReference type="SUPFAM" id="SSF103481">
    <property type="entry name" value="Multidrug resistance efflux transporter EmrE"/>
    <property type="match status" value="2"/>
</dbReference>
<evidence type="ECO:0000259" key="7">
    <source>
        <dbReference type="Pfam" id="PF00892"/>
    </source>
</evidence>
<dbReference type="InterPro" id="IPR000620">
    <property type="entry name" value="EamA_dom"/>
</dbReference>
<evidence type="ECO:0000256" key="5">
    <source>
        <dbReference type="SAM" id="MobiDB-lite"/>
    </source>
</evidence>
<accession>A0ABQ8FGP0</accession>
<evidence type="ECO:0000256" key="4">
    <source>
        <dbReference type="ARBA" id="ARBA00023136"/>
    </source>
</evidence>
<feature type="transmembrane region" description="Helical" evidence="6">
    <location>
        <begin position="127"/>
        <end position="146"/>
    </location>
</feature>